<dbReference type="Gene3D" id="1.10.10.10">
    <property type="entry name" value="Winged helix-like DNA-binding domain superfamily/Winged helix DNA-binding domain"/>
    <property type="match status" value="1"/>
</dbReference>
<dbReference type="PANTHER" id="PTHR43537:SF20">
    <property type="entry name" value="HTH-TYPE TRANSCRIPTIONAL REPRESSOR GLAR"/>
    <property type="match status" value="1"/>
</dbReference>
<dbReference type="RefSeq" id="WP_078522949.1">
    <property type="nucleotide sequence ID" value="NZ_CAJWUB010000005.1"/>
</dbReference>
<dbReference type="Pfam" id="PF07729">
    <property type="entry name" value="FCD"/>
    <property type="match status" value="1"/>
</dbReference>
<dbReference type="InterPro" id="IPR008920">
    <property type="entry name" value="TF_FadR/GntR_C"/>
</dbReference>
<dbReference type="EMBL" id="CP053562">
    <property type="protein sequence ID" value="QPZ91709.1"/>
    <property type="molecule type" value="Genomic_DNA"/>
</dbReference>
<dbReference type="SUPFAM" id="SSF46785">
    <property type="entry name" value="Winged helix' DNA-binding domain"/>
    <property type="match status" value="1"/>
</dbReference>
<dbReference type="SUPFAM" id="SSF48008">
    <property type="entry name" value="GntR ligand-binding domain-like"/>
    <property type="match status" value="1"/>
</dbReference>
<reference evidence="5 6" key="1">
    <citation type="submission" date="2020-05" db="EMBL/GenBank/DDBJ databases">
        <title>Thioclava electrotropha strain Elox9 finished genome.</title>
        <authorList>
            <person name="Rowe A.R."/>
            <person name="Wilbanks E.G."/>
        </authorList>
    </citation>
    <scope>NUCLEOTIDE SEQUENCE [LARGE SCALE GENOMIC DNA]</scope>
    <source>
        <strain evidence="5 6">Elox9</strain>
    </source>
</reference>
<evidence type="ECO:0000256" key="1">
    <source>
        <dbReference type="ARBA" id="ARBA00023015"/>
    </source>
</evidence>
<protein>
    <submittedName>
        <fullName evidence="5">FCD domain-containing protein</fullName>
    </submittedName>
</protein>
<evidence type="ECO:0000313" key="5">
    <source>
        <dbReference type="EMBL" id="QPZ91709.1"/>
    </source>
</evidence>
<dbReference type="InterPro" id="IPR011711">
    <property type="entry name" value="GntR_C"/>
</dbReference>
<dbReference type="Pfam" id="PF00392">
    <property type="entry name" value="GntR"/>
    <property type="match status" value="1"/>
</dbReference>
<dbReference type="Gene3D" id="1.20.120.530">
    <property type="entry name" value="GntR ligand-binding domain-like"/>
    <property type="match status" value="1"/>
</dbReference>
<dbReference type="SMART" id="SM00345">
    <property type="entry name" value="HTH_GNTR"/>
    <property type="match status" value="1"/>
</dbReference>
<keyword evidence="1" id="KW-0805">Transcription regulation</keyword>
<feature type="domain" description="HTH gntR-type" evidence="4">
    <location>
        <begin position="14"/>
        <end position="81"/>
    </location>
</feature>
<dbReference type="PANTHER" id="PTHR43537">
    <property type="entry name" value="TRANSCRIPTIONAL REGULATOR, GNTR FAMILY"/>
    <property type="match status" value="1"/>
</dbReference>
<dbReference type="InterPro" id="IPR036388">
    <property type="entry name" value="WH-like_DNA-bd_sf"/>
</dbReference>
<proteinExistence type="predicted"/>
<dbReference type="PROSITE" id="PS50949">
    <property type="entry name" value="HTH_GNTR"/>
    <property type="match status" value="1"/>
</dbReference>
<evidence type="ECO:0000259" key="4">
    <source>
        <dbReference type="PROSITE" id="PS50949"/>
    </source>
</evidence>
<evidence type="ECO:0000313" key="6">
    <source>
        <dbReference type="Proteomes" id="UP000192422"/>
    </source>
</evidence>
<dbReference type="Proteomes" id="UP000192422">
    <property type="component" value="Chromosome"/>
</dbReference>
<keyword evidence="6" id="KW-1185">Reference proteome</keyword>
<evidence type="ECO:0000256" key="2">
    <source>
        <dbReference type="ARBA" id="ARBA00023125"/>
    </source>
</evidence>
<organism evidence="5 6">
    <name type="scientific">Thioclava electrotropha</name>
    <dbReference type="NCBI Taxonomy" id="1549850"/>
    <lineage>
        <taxon>Bacteria</taxon>
        <taxon>Pseudomonadati</taxon>
        <taxon>Pseudomonadota</taxon>
        <taxon>Alphaproteobacteria</taxon>
        <taxon>Rhodobacterales</taxon>
        <taxon>Paracoccaceae</taxon>
        <taxon>Thioclava</taxon>
    </lineage>
</organism>
<keyword evidence="2" id="KW-0238">DNA-binding</keyword>
<sequence>MKIHKFDISGHPGETVGDITHRRLRGDIVHGRFKPGQKLKLDLLRKKYDISVTTLRELLSSLTNEGLVTAEGQRGFEVAPISKADLRDLADLRLLLETHALRQSIANGDIEWEAGVVSSHYKLETIERELIAGGDGPVQPWVRHDWDFHFAMIAACDRPNLMRTHSSVFDRFMRYHMIILEFRGEKAKEDHIRLRDLTLARDADAAVELLISHVESGVDHILATGRVP</sequence>
<dbReference type="InterPro" id="IPR000524">
    <property type="entry name" value="Tscrpt_reg_HTH_GntR"/>
</dbReference>
<accession>A0ABX6YWQ2</accession>
<dbReference type="InterPro" id="IPR036390">
    <property type="entry name" value="WH_DNA-bd_sf"/>
</dbReference>
<gene>
    <name evidence="5" type="ORF">AKL02_012945</name>
</gene>
<keyword evidence="3" id="KW-0804">Transcription</keyword>
<evidence type="ECO:0000256" key="3">
    <source>
        <dbReference type="ARBA" id="ARBA00023163"/>
    </source>
</evidence>
<dbReference type="SMART" id="SM00895">
    <property type="entry name" value="FCD"/>
    <property type="match status" value="1"/>
</dbReference>
<name>A0ABX6YWQ2_9RHOB</name>